<proteinExistence type="predicted"/>
<reference evidence="3 4" key="1">
    <citation type="submission" date="2020-01" db="EMBL/GenBank/DDBJ databases">
        <title>Genome sequence of Desulfovibrio aerotolerans DSM 16695(T).</title>
        <authorList>
            <person name="Karnachuk O."/>
            <person name="Avakyan M."/>
            <person name="Mardanov A."/>
            <person name="Kadnikov V."/>
            <person name="Ravin N."/>
        </authorList>
    </citation>
    <scope>NUCLEOTIDE SEQUENCE [LARGE SCALE GENOMIC DNA]</scope>
    <source>
        <strain evidence="3 4">DSM 16695</strain>
    </source>
</reference>
<protein>
    <submittedName>
        <fullName evidence="3">CHASE2 domain-containing protein</fullName>
    </submittedName>
</protein>
<keyword evidence="1" id="KW-0472">Membrane</keyword>
<comment type="caution">
    <text evidence="3">The sequence shown here is derived from an EMBL/GenBank/DDBJ whole genome shotgun (WGS) entry which is preliminary data.</text>
</comment>
<dbReference type="RefSeq" id="WP_160962114.1">
    <property type="nucleotide sequence ID" value="NZ_WVUD01000028.1"/>
</dbReference>
<sequence length="504" mass="56084">MGFRFNTIFSLAVIQSWVDQIEKWCLLHFWYHLACRYLGRFVPKSIKNRWNKLKNFPKLILKNLTIGLFIAILLHGLHAAGFLRNNLRWALDWTMTINAGTNYGAGVTADSAKKLYTFVNIDESLFQEWGEPLFTPRDKVAELLSNIVEGGAGLVIVDIDLTRPSPDPRQDAALSKYLAEPLTAAAGARPPVILVKSMRRSGWGNTDLPQFRESFLDSVVSQTPNLYWASPMFAVDEDQLIRYWRLVECSTTAKGPQALPSAQLLTYALLTPGEAPGSTLYGILDAQLDKVKGLCVTNDGRETAAKALAVGALTFPLLEKTVENRILYSLKPDTPSPTVSVNDAVKPVLLSIPARTLLDPGSGQRLRDLLKGRIVILGGSYADSFDTHATPIGTMPGSMIILNAIRSLFLYGIVHEPSLWTTIAVEAILIVVMTTSFMLFRTFVGMLLSCAFIFVLLVPISMAVLRYGVWLDFAMPLIAVQLHHMAEEFEKKHEEYEKKLWSLP</sequence>
<dbReference type="AlphaFoldDB" id="A0A7C9IV10"/>
<feature type="transmembrane region" description="Helical" evidence="1">
    <location>
        <begin position="419"/>
        <end position="440"/>
    </location>
</feature>
<evidence type="ECO:0000256" key="1">
    <source>
        <dbReference type="SAM" id="Phobius"/>
    </source>
</evidence>
<evidence type="ECO:0000313" key="3">
    <source>
        <dbReference type="EMBL" id="MYL84260.1"/>
    </source>
</evidence>
<feature type="transmembrane region" description="Helical" evidence="1">
    <location>
        <begin position="59"/>
        <end position="78"/>
    </location>
</feature>
<feature type="domain" description="CHASE2" evidence="2">
    <location>
        <begin position="83"/>
        <end position="437"/>
    </location>
</feature>
<dbReference type="Pfam" id="PF05226">
    <property type="entry name" value="CHASE2"/>
    <property type="match status" value="1"/>
</dbReference>
<dbReference type="InterPro" id="IPR007890">
    <property type="entry name" value="CHASE2"/>
</dbReference>
<keyword evidence="4" id="KW-1185">Reference proteome</keyword>
<dbReference type="SMART" id="SM01080">
    <property type="entry name" value="CHASE2"/>
    <property type="match status" value="1"/>
</dbReference>
<keyword evidence="1" id="KW-1133">Transmembrane helix</keyword>
<dbReference type="EMBL" id="WVUD01000028">
    <property type="protein sequence ID" value="MYL84260.1"/>
    <property type="molecule type" value="Genomic_DNA"/>
</dbReference>
<dbReference type="OrthoDB" id="7061993at2"/>
<gene>
    <name evidence="3" type="ORF">GTA51_14100</name>
</gene>
<name>A0A7C9IV10_9BACT</name>
<organism evidence="3 4">
    <name type="scientific">Solidesulfovibrio aerotolerans</name>
    <dbReference type="NCBI Taxonomy" id="295255"/>
    <lineage>
        <taxon>Bacteria</taxon>
        <taxon>Pseudomonadati</taxon>
        <taxon>Thermodesulfobacteriota</taxon>
        <taxon>Desulfovibrionia</taxon>
        <taxon>Desulfovibrionales</taxon>
        <taxon>Desulfovibrionaceae</taxon>
        <taxon>Solidesulfovibrio</taxon>
    </lineage>
</organism>
<accession>A0A7C9IV10</accession>
<feature type="transmembrane region" description="Helical" evidence="1">
    <location>
        <begin position="447"/>
        <end position="469"/>
    </location>
</feature>
<keyword evidence="1" id="KW-0812">Transmembrane</keyword>
<evidence type="ECO:0000313" key="4">
    <source>
        <dbReference type="Proteomes" id="UP000482487"/>
    </source>
</evidence>
<evidence type="ECO:0000259" key="2">
    <source>
        <dbReference type="SMART" id="SM01080"/>
    </source>
</evidence>
<dbReference type="Proteomes" id="UP000482487">
    <property type="component" value="Unassembled WGS sequence"/>
</dbReference>